<keyword evidence="1" id="KW-1133">Transmembrane helix</keyword>
<dbReference type="EMBL" id="KV454475">
    <property type="protein sequence ID" value="ODV63693.1"/>
    <property type="molecule type" value="Genomic_DNA"/>
</dbReference>
<keyword evidence="1" id="KW-0472">Membrane</keyword>
<evidence type="ECO:0000313" key="2">
    <source>
        <dbReference type="EMBL" id="ODV63693.1"/>
    </source>
</evidence>
<sequence length="145" mass="16621">MHFAITASDLVMGNRLENFKTVFFYVVLFILTVEYFKYWCASNYDRIHCNTSTSIYTQDGVNEFNRVVKVLSTGTSACDKDAQISTINRRILKIFKNYNRPQVYCINKNWDSLDGAVGYTTTIEDKEKLAALCDDELLVLGESLL</sequence>
<dbReference type="RefSeq" id="XP_020050000.1">
    <property type="nucleotide sequence ID" value="XM_020194282.1"/>
</dbReference>
<protein>
    <submittedName>
        <fullName evidence="2">Uncharacterized protein</fullName>
    </submittedName>
</protein>
<evidence type="ECO:0000313" key="3">
    <source>
        <dbReference type="Proteomes" id="UP000095038"/>
    </source>
</evidence>
<accession>A0A1D2VPY7</accession>
<dbReference type="Proteomes" id="UP000095038">
    <property type="component" value="Unassembled WGS sequence"/>
</dbReference>
<dbReference type="FunCoup" id="A0A1D2VPY7">
    <property type="interactions" value="16"/>
</dbReference>
<name>A0A1D2VPY7_9ASCO</name>
<dbReference type="InParanoid" id="A0A1D2VPY7"/>
<dbReference type="AlphaFoldDB" id="A0A1D2VPY7"/>
<organism evidence="2 3">
    <name type="scientific">Ascoidea rubescens DSM 1968</name>
    <dbReference type="NCBI Taxonomy" id="1344418"/>
    <lineage>
        <taxon>Eukaryota</taxon>
        <taxon>Fungi</taxon>
        <taxon>Dikarya</taxon>
        <taxon>Ascomycota</taxon>
        <taxon>Saccharomycotina</taxon>
        <taxon>Saccharomycetes</taxon>
        <taxon>Ascoideaceae</taxon>
        <taxon>Ascoidea</taxon>
    </lineage>
</organism>
<keyword evidence="3" id="KW-1185">Reference proteome</keyword>
<keyword evidence="1" id="KW-0812">Transmembrane</keyword>
<reference evidence="3" key="1">
    <citation type="submission" date="2016-05" db="EMBL/GenBank/DDBJ databases">
        <title>Comparative genomics of biotechnologically important yeasts.</title>
        <authorList>
            <consortium name="DOE Joint Genome Institute"/>
            <person name="Riley R."/>
            <person name="Haridas S."/>
            <person name="Wolfe K.H."/>
            <person name="Lopes M.R."/>
            <person name="Hittinger C.T."/>
            <person name="Goker M."/>
            <person name="Salamov A."/>
            <person name="Wisecaver J."/>
            <person name="Long T.M."/>
            <person name="Aerts A.L."/>
            <person name="Barry K."/>
            <person name="Choi C."/>
            <person name="Clum A."/>
            <person name="Coughlan A.Y."/>
            <person name="Deshpande S."/>
            <person name="Douglass A.P."/>
            <person name="Hanson S.J."/>
            <person name="Klenk H.-P."/>
            <person name="Labutti K."/>
            <person name="Lapidus A."/>
            <person name="Lindquist E."/>
            <person name="Lipzen A."/>
            <person name="Meier-Kolthoff J.P."/>
            <person name="Ohm R.A."/>
            <person name="Otillar R.P."/>
            <person name="Pangilinan J."/>
            <person name="Peng Y."/>
            <person name="Rokas A."/>
            <person name="Rosa C.A."/>
            <person name="Scheuner C."/>
            <person name="Sibirny A.A."/>
            <person name="Slot J.C."/>
            <person name="Stielow J.B."/>
            <person name="Sun H."/>
            <person name="Kurtzman C.P."/>
            <person name="Blackwell M."/>
            <person name="Grigoriev I.V."/>
            <person name="Jeffries T.W."/>
        </authorList>
    </citation>
    <scope>NUCLEOTIDE SEQUENCE [LARGE SCALE GENOMIC DNA]</scope>
    <source>
        <strain evidence="3">DSM 1968</strain>
    </source>
</reference>
<evidence type="ECO:0000256" key="1">
    <source>
        <dbReference type="SAM" id="Phobius"/>
    </source>
</evidence>
<gene>
    <name evidence="2" type="ORF">ASCRUDRAFT_78738</name>
</gene>
<feature type="transmembrane region" description="Helical" evidence="1">
    <location>
        <begin position="22"/>
        <end position="40"/>
    </location>
</feature>
<dbReference type="GeneID" id="30967918"/>
<proteinExistence type="predicted"/>